<dbReference type="AlphaFoldDB" id="A0A438N5V3"/>
<accession>A0A438N5V3</accession>
<dbReference type="EMBL" id="NAJM01000019">
    <property type="protein sequence ID" value="RVX71044.1"/>
    <property type="molecule type" value="Genomic_DNA"/>
</dbReference>
<feature type="region of interest" description="Disordered" evidence="1">
    <location>
        <begin position="1"/>
        <end position="39"/>
    </location>
</feature>
<organism evidence="2 3">
    <name type="scientific">Exophiala mesophila</name>
    <name type="common">Black yeast-like fungus</name>
    <dbReference type="NCBI Taxonomy" id="212818"/>
    <lineage>
        <taxon>Eukaryota</taxon>
        <taxon>Fungi</taxon>
        <taxon>Dikarya</taxon>
        <taxon>Ascomycota</taxon>
        <taxon>Pezizomycotina</taxon>
        <taxon>Eurotiomycetes</taxon>
        <taxon>Chaetothyriomycetidae</taxon>
        <taxon>Chaetothyriales</taxon>
        <taxon>Herpotrichiellaceae</taxon>
        <taxon>Exophiala</taxon>
    </lineage>
</organism>
<evidence type="ECO:0000256" key="1">
    <source>
        <dbReference type="SAM" id="MobiDB-lite"/>
    </source>
</evidence>
<sequence>MWEAERSEKLKAQDLKDPDKRNKRMKRSTTIQESLKENEMASAPRFHVIAKHYTVKPTPQFSQNPTIRGPIGLLASEHPAVGDLIDASISRSLVVNELVGCRTSGCLVIGEQVQLFISKHLTVQEVVELSQIRAPDVLDNGSQQESTFMIVIAW</sequence>
<reference evidence="2 3" key="1">
    <citation type="submission" date="2017-03" db="EMBL/GenBank/DDBJ databases">
        <title>Genomes of endolithic fungi from Antarctica.</title>
        <authorList>
            <person name="Coleine C."/>
            <person name="Masonjones S."/>
            <person name="Stajich J.E."/>
        </authorList>
    </citation>
    <scope>NUCLEOTIDE SEQUENCE [LARGE SCALE GENOMIC DNA]</scope>
    <source>
        <strain evidence="2 3">CCFEE 6314</strain>
    </source>
</reference>
<feature type="compositionally biased region" description="Basic and acidic residues" evidence="1">
    <location>
        <begin position="1"/>
        <end position="20"/>
    </location>
</feature>
<evidence type="ECO:0000313" key="2">
    <source>
        <dbReference type="EMBL" id="RVX71044.1"/>
    </source>
</evidence>
<evidence type="ECO:0000313" key="3">
    <source>
        <dbReference type="Proteomes" id="UP000288859"/>
    </source>
</evidence>
<comment type="caution">
    <text evidence="2">The sequence shown here is derived from an EMBL/GenBank/DDBJ whole genome shotgun (WGS) entry which is preliminary data.</text>
</comment>
<gene>
    <name evidence="2" type="ORF">B0A52_03409</name>
</gene>
<dbReference type="Proteomes" id="UP000288859">
    <property type="component" value="Unassembled WGS sequence"/>
</dbReference>
<proteinExistence type="predicted"/>
<protein>
    <submittedName>
        <fullName evidence="2">Uncharacterized protein</fullName>
    </submittedName>
</protein>
<name>A0A438N5V3_EXOME</name>